<dbReference type="PANTHER" id="PTHR37822">
    <property type="entry name" value="SPORE PHOTOPRODUCT LYASE-RELATED"/>
    <property type="match status" value="1"/>
</dbReference>
<keyword evidence="2" id="KW-1185">Reference proteome</keyword>
<dbReference type="SFLD" id="SFLDS00029">
    <property type="entry name" value="Radical_SAM"/>
    <property type="match status" value="1"/>
</dbReference>
<dbReference type="Gene3D" id="3.40.50.12110">
    <property type="match status" value="1"/>
</dbReference>
<dbReference type="Pfam" id="PF20903">
    <property type="entry name" value="SPL"/>
    <property type="match status" value="1"/>
</dbReference>
<reference evidence="1 2" key="1">
    <citation type="submission" date="2015-06" db="EMBL/GenBank/DDBJ databases">
        <title>Draft genome of the moderately acidophilic sulfate reducer Candidatus Desulfosporosinus acididurans strain M1.</title>
        <authorList>
            <person name="Poehlein A."/>
            <person name="Petzsch P."/>
            <person name="Johnson B.D."/>
            <person name="Schloemann M."/>
            <person name="Daniel R."/>
            <person name="Muehling M."/>
        </authorList>
    </citation>
    <scope>NUCLEOTIDE SEQUENCE [LARGE SCALE GENOMIC DNA]</scope>
    <source>
        <strain evidence="1 2">M1</strain>
    </source>
</reference>
<dbReference type="InterPro" id="IPR007197">
    <property type="entry name" value="rSAM"/>
</dbReference>
<dbReference type="Proteomes" id="UP000036356">
    <property type="component" value="Unassembled WGS sequence"/>
</dbReference>
<dbReference type="SFLD" id="SFLDF00412">
    <property type="entry name" value="spore_photoproduct_lyase_2"/>
    <property type="match status" value="1"/>
</dbReference>
<accession>A0A0J1FMN6</accession>
<name>A0A0J1FMN6_9FIRM</name>
<comment type="caution">
    <text evidence="1">The sequence shown here is derived from an EMBL/GenBank/DDBJ whole genome shotgun (WGS) entry which is preliminary data.</text>
</comment>
<dbReference type="PATRIC" id="fig|476652.3.peg.3738"/>
<dbReference type="NCBIfam" id="TIGR04070">
    <property type="entry name" value="photo_TT_lyase"/>
    <property type="match status" value="1"/>
</dbReference>
<dbReference type="EC" id="4.1.99.14" evidence="1"/>
<dbReference type="GO" id="GO:0003913">
    <property type="term" value="F:DNA photolyase activity"/>
    <property type="evidence" value="ECO:0007669"/>
    <property type="project" value="InterPro"/>
</dbReference>
<dbReference type="InterPro" id="IPR058240">
    <property type="entry name" value="rSAM_sf"/>
</dbReference>
<dbReference type="GO" id="GO:0042601">
    <property type="term" value="C:endospore-forming forespore"/>
    <property type="evidence" value="ECO:0007669"/>
    <property type="project" value="TreeGrafter"/>
</dbReference>
<dbReference type="STRING" id="476652.DEAC_c35440"/>
<keyword evidence="1" id="KW-0456">Lyase</keyword>
<evidence type="ECO:0000313" key="1">
    <source>
        <dbReference type="EMBL" id="KLU64597.1"/>
    </source>
</evidence>
<organism evidence="1 2">
    <name type="scientific">Desulfosporosinus acididurans</name>
    <dbReference type="NCBI Taxonomy" id="476652"/>
    <lineage>
        <taxon>Bacteria</taxon>
        <taxon>Bacillati</taxon>
        <taxon>Bacillota</taxon>
        <taxon>Clostridia</taxon>
        <taxon>Eubacteriales</taxon>
        <taxon>Desulfitobacteriaceae</taxon>
        <taxon>Desulfosporosinus</taxon>
    </lineage>
</organism>
<dbReference type="GO" id="GO:0051539">
    <property type="term" value="F:4 iron, 4 sulfur cluster binding"/>
    <property type="evidence" value="ECO:0007669"/>
    <property type="project" value="TreeGrafter"/>
</dbReference>
<dbReference type="PANTHER" id="PTHR37822:SF2">
    <property type="entry name" value="SPORE PHOTOPRODUCT LYASE"/>
    <property type="match status" value="1"/>
</dbReference>
<dbReference type="RefSeq" id="WP_047811330.1">
    <property type="nucleotide sequence ID" value="NZ_LDZY01000013.1"/>
</dbReference>
<dbReference type="InterPro" id="IPR023897">
    <property type="entry name" value="SPL_firmicutes"/>
</dbReference>
<dbReference type="InterPro" id="IPR049539">
    <property type="entry name" value="SPL"/>
</dbReference>
<protein>
    <submittedName>
        <fullName evidence="1">Spore photoproduct lyase</fullName>
        <ecNumber evidence="1">4.1.99.14</ecNumber>
    </submittedName>
</protein>
<dbReference type="InterPro" id="IPR034559">
    <property type="entry name" value="SPL_Clostridia"/>
</dbReference>
<dbReference type="SUPFAM" id="SSF102114">
    <property type="entry name" value="Radical SAM enzymes"/>
    <property type="match status" value="1"/>
</dbReference>
<proteinExistence type="predicted"/>
<dbReference type="SFLD" id="SFLDG01079">
    <property type="entry name" value="spore_photoproduct_lyase_like"/>
    <property type="match status" value="1"/>
</dbReference>
<evidence type="ECO:0000313" key="2">
    <source>
        <dbReference type="Proteomes" id="UP000036356"/>
    </source>
</evidence>
<gene>
    <name evidence="1" type="primary">splB</name>
    <name evidence="1" type="ORF">DEAC_c35440</name>
</gene>
<dbReference type="GO" id="GO:1904047">
    <property type="term" value="F:S-adenosyl-L-methionine binding"/>
    <property type="evidence" value="ECO:0007669"/>
    <property type="project" value="InterPro"/>
</dbReference>
<dbReference type="Gene3D" id="3.80.30.30">
    <property type="match status" value="1"/>
</dbReference>
<sequence>MTEEFVPQRVFFEPSALEYPLGKLLVEDFRRMGVSVTPTPSHNRVTGIPGKNPAQAYREAKRTLVIGVRRSEKFQTCKPSAHYQLPLVTSCPGMCEYCYLSTTLGKKPYVRVYVNIEEILGIASKLIQERSPEITFFEGAATSDPIPVERYTGALKRAINFFGLEQNGRFRFVTKFTAVDSLLSARHEGHTRFRFSLNCDYVVNKFEHLTPSPEQRIIASGKVLKAGYPLGFIIAPIFKFSGWKEEYERLLERTAEELTRLAPMGWSPEQLTLEFISHRYTLKAKATILEIYPNSSLPMAEEERKFKYGQFGYGKYVYPNEDLEELKEFFRKQADIYFPMAKVEYFI</sequence>
<dbReference type="EMBL" id="LDZY01000013">
    <property type="protein sequence ID" value="KLU64597.1"/>
    <property type="molecule type" value="Genomic_DNA"/>
</dbReference>
<dbReference type="AlphaFoldDB" id="A0A0J1FMN6"/>